<keyword evidence="2" id="KW-0449">Lipoprotein</keyword>
<dbReference type="InterPro" id="IPR044788">
    <property type="entry name" value="X8_dom_prot"/>
</dbReference>
<organism evidence="5 6">
    <name type="scientific">Hibiscus sabdariffa</name>
    <name type="common">roselle</name>
    <dbReference type="NCBI Taxonomy" id="183260"/>
    <lineage>
        <taxon>Eukaryota</taxon>
        <taxon>Viridiplantae</taxon>
        <taxon>Streptophyta</taxon>
        <taxon>Embryophyta</taxon>
        <taxon>Tracheophyta</taxon>
        <taxon>Spermatophyta</taxon>
        <taxon>Magnoliopsida</taxon>
        <taxon>eudicotyledons</taxon>
        <taxon>Gunneridae</taxon>
        <taxon>Pentapetalae</taxon>
        <taxon>rosids</taxon>
        <taxon>malvids</taxon>
        <taxon>Malvales</taxon>
        <taxon>Malvaceae</taxon>
        <taxon>Malvoideae</taxon>
        <taxon>Hibiscus</taxon>
    </lineage>
</organism>
<name>A0ABR2S2B3_9ROSI</name>
<dbReference type="InterPro" id="IPR012946">
    <property type="entry name" value="X8"/>
</dbReference>
<keyword evidence="2" id="KW-0325">Glycoprotein</keyword>
<dbReference type="PANTHER" id="PTHR31044">
    <property type="entry name" value="BETA-1,3 GLUCANASE"/>
    <property type="match status" value="1"/>
</dbReference>
<evidence type="ECO:0000313" key="5">
    <source>
        <dbReference type="EMBL" id="KAK9019392.1"/>
    </source>
</evidence>
<protein>
    <recommendedName>
        <fullName evidence="4">X8 domain-containing protein</fullName>
    </recommendedName>
</protein>
<keyword evidence="2" id="KW-0472">Membrane</keyword>
<comment type="subcellular location">
    <subcellularLocation>
        <location evidence="1">Cell membrane</location>
        <topology evidence="1">Lipid-anchor</topology>
        <topology evidence="1">GPI-anchor</topology>
    </subcellularLocation>
</comment>
<dbReference type="SMART" id="SM00768">
    <property type="entry name" value="X8"/>
    <property type="match status" value="1"/>
</dbReference>
<accession>A0ABR2S2B3</accession>
<keyword evidence="6" id="KW-1185">Reference proteome</keyword>
<dbReference type="PANTHER" id="PTHR31044:SF52">
    <property type="entry name" value="OS01G0631500 PROTEIN"/>
    <property type="match status" value="1"/>
</dbReference>
<sequence length="110" mass="11740">MGKKKLCVPKDGVGDAKLQQNLDWSCAQGVAGCGPIQPDVVCVEPATVRSRATFAMNSYYRRKGGIESACDFSSTAQTTTKDPNRNHLKREAVGLGRHFRASSGAVQPGT</sequence>
<comment type="caution">
    <text evidence="5">The sequence shown here is derived from an EMBL/GenBank/DDBJ whole genome shotgun (WGS) entry which is preliminary data.</text>
</comment>
<dbReference type="Gene3D" id="1.20.58.1040">
    <property type="match status" value="1"/>
</dbReference>
<proteinExistence type="predicted"/>
<dbReference type="EMBL" id="JBBPBN010000017">
    <property type="protein sequence ID" value="KAK9019392.1"/>
    <property type="molecule type" value="Genomic_DNA"/>
</dbReference>
<evidence type="ECO:0000259" key="4">
    <source>
        <dbReference type="SMART" id="SM00768"/>
    </source>
</evidence>
<gene>
    <name evidence="5" type="ORF">V6N11_053916</name>
</gene>
<reference evidence="5 6" key="1">
    <citation type="journal article" date="2024" name="G3 (Bethesda)">
        <title>Genome assembly of Hibiscus sabdariffa L. provides insights into metabolisms of medicinal natural products.</title>
        <authorList>
            <person name="Kim T."/>
        </authorList>
    </citation>
    <scope>NUCLEOTIDE SEQUENCE [LARGE SCALE GENOMIC DNA]</scope>
    <source>
        <strain evidence="5">TK-2024</strain>
        <tissue evidence="5">Old leaves</tissue>
    </source>
</reference>
<keyword evidence="2" id="KW-0336">GPI-anchor</keyword>
<evidence type="ECO:0000256" key="2">
    <source>
        <dbReference type="ARBA" id="ARBA00022622"/>
    </source>
</evidence>
<dbReference type="Pfam" id="PF07983">
    <property type="entry name" value="X8"/>
    <property type="match status" value="1"/>
</dbReference>
<evidence type="ECO:0000256" key="3">
    <source>
        <dbReference type="ARBA" id="ARBA00022729"/>
    </source>
</evidence>
<keyword evidence="3" id="KW-0732">Signal</keyword>
<dbReference type="Proteomes" id="UP001396334">
    <property type="component" value="Unassembled WGS sequence"/>
</dbReference>
<evidence type="ECO:0000256" key="1">
    <source>
        <dbReference type="ARBA" id="ARBA00004609"/>
    </source>
</evidence>
<feature type="domain" description="X8" evidence="4">
    <location>
        <begin position="5"/>
        <end position="86"/>
    </location>
</feature>
<evidence type="ECO:0000313" key="6">
    <source>
        <dbReference type="Proteomes" id="UP001396334"/>
    </source>
</evidence>